<dbReference type="GO" id="GO:0003755">
    <property type="term" value="F:peptidyl-prolyl cis-trans isomerase activity"/>
    <property type="evidence" value="ECO:0007669"/>
    <property type="project" value="UniProtKB-KW"/>
</dbReference>
<reference evidence="8" key="1">
    <citation type="journal article" date="2021" name="PeerJ">
        <title>Extensive microbial diversity within the chicken gut microbiome revealed by metagenomics and culture.</title>
        <authorList>
            <person name="Gilroy R."/>
            <person name="Ravi A."/>
            <person name="Getino M."/>
            <person name="Pursley I."/>
            <person name="Horton D.L."/>
            <person name="Alikhan N.F."/>
            <person name="Baker D."/>
            <person name="Gharbi K."/>
            <person name="Hall N."/>
            <person name="Watson M."/>
            <person name="Adriaenssens E.M."/>
            <person name="Foster-Nyarko E."/>
            <person name="Jarju S."/>
            <person name="Secka A."/>
            <person name="Antonio M."/>
            <person name="Oren A."/>
            <person name="Chaudhuri R.R."/>
            <person name="La Ragione R."/>
            <person name="Hildebrand F."/>
            <person name="Pallen M.J."/>
        </authorList>
    </citation>
    <scope>NUCLEOTIDE SEQUENCE</scope>
    <source>
        <strain evidence="8">ChiBcec1-1093</strain>
    </source>
</reference>
<evidence type="ECO:0000256" key="2">
    <source>
        <dbReference type="ARBA" id="ARBA00013194"/>
    </source>
</evidence>
<dbReference type="InterPro" id="IPR046357">
    <property type="entry name" value="PPIase_dom_sf"/>
</dbReference>
<keyword evidence="5 6" id="KW-0413">Isomerase</keyword>
<dbReference type="Pfam" id="PF13145">
    <property type="entry name" value="Rotamase_2"/>
    <property type="match status" value="1"/>
</dbReference>
<dbReference type="PROSITE" id="PS51257">
    <property type="entry name" value="PROKAR_LIPOPROTEIN"/>
    <property type="match status" value="1"/>
</dbReference>
<dbReference type="PROSITE" id="PS50198">
    <property type="entry name" value="PPIC_PPIASE_2"/>
    <property type="match status" value="1"/>
</dbReference>
<dbReference type="AlphaFoldDB" id="A0A9D2K624"/>
<dbReference type="InterPro" id="IPR050245">
    <property type="entry name" value="PrsA_foldase"/>
</dbReference>
<dbReference type="EC" id="5.2.1.8" evidence="2"/>
<comment type="caution">
    <text evidence="8">The sequence shown here is derived from an EMBL/GenBank/DDBJ whole genome shotgun (WGS) entry which is preliminary data.</text>
</comment>
<dbReference type="Proteomes" id="UP000824101">
    <property type="component" value="Unassembled WGS sequence"/>
</dbReference>
<evidence type="ECO:0000256" key="5">
    <source>
        <dbReference type="ARBA" id="ARBA00023235"/>
    </source>
</evidence>
<dbReference type="PANTHER" id="PTHR47245">
    <property type="entry name" value="PEPTIDYLPROLYL ISOMERASE"/>
    <property type="match status" value="1"/>
</dbReference>
<evidence type="ECO:0000256" key="1">
    <source>
        <dbReference type="ARBA" id="ARBA00000971"/>
    </source>
</evidence>
<comment type="catalytic activity">
    <reaction evidence="1">
        <text>[protein]-peptidylproline (omega=180) = [protein]-peptidylproline (omega=0)</text>
        <dbReference type="Rhea" id="RHEA:16237"/>
        <dbReference type="Rhea" id="RHEA-COMP:10747"/>
        <dbReference type="Rhea" id="RHEA-COMP:10748"/>
        <dbReference type="ChEBI" id="CHEBI:83833"/>
        <dbReference type="ChEBI" id="CHEBI:83834"/>
        <dbReference type="EC" id="5.2.1.8"/>
    </reaction>
</comment>
<evidence type="ECO:0000313" key="8">
    <source>
        <dbReference type="EMBL" id="HIZ78399.1"/>
    </source>
</evidence>
<sequence length="321" mass="36306">MKCFNRWKWLAAIAAVSAVLAGCQGGIPIISRVREVEGYPLDQAMIVAATEKNRYENAYTEDFWQVVLDEEGTTSRTFFLKQVEQFLREMKTVSLMAEEQGIQLNGEEQSLVNQLSQEYFEGLTAEDIAYMGITLEDVQTMYGDYCLASKTVTELTKDADLEVSDSEAKVIDLQQIEVWDEETANSVLALTQEEGADFARIAGEYSVNPEIEWQLARGEADAALENAAFALQTGEVSGVIQSGQVFYIIKCINDYNEEATRERKGELELLKKEQAFQVIYDEFAQDHVVSFGEDFWDGMDFSDGGCTTTNFFELYREYFPE</sequence>
<dbReference type="SUPFAM" id="SSF54534">
    <property type="entry name" value="FKBP-like"/>
    <property type="match status" value="1"/>
</dbReference>
<name>A0A9D2K624_9FIRM</name>
<organism evidence="8 9">
    <name type="scientific">Candidatus Lachnoclostridium stercorigallinarum</name>
    <dbReference type="NCBI Taxonomy" id="2838634"/>
    <lineage>
        <taxon>Bacteria</taxon>
        <taxon>Bacillati</taxon>
        <taxon>Bacillota</taxon>
        <taxon>Clostridia</taxon>
        <taxon>Lachnospirales</taxon>
        <taxon>Lachnospiraceae</taxon>
    </lineage>
</organism>
<dbReference type="Gene3D" id="3.10.50.40">
    <property type="match status" value="1"/>
</dbReference>
<evidence type="ECO:0000259" key="7">
    <source>
        <dbReference type="PROSITE" id="PS50198"/>
    </source>
</evidence>
<keyword evidence="4 6" id="KW-0697">Rotamase</keyword>
<gene>
    <name evidence="8" type="ORF">IAA17_01215</name>
</gene>
<dbReference type="InterPro" id="IPR000297">
    <property type="entry name" value="PPIase_PpiC"/>
</dbReference>
<keyword evidence="3" id="KW-0732">Signal</keyword>
<evidence type="ECO:0000256" key="6">
    <source>
        <dbReference type="PROSITE-ProRule" id="PRU00278"/>
    </source>
</evidence>
<feature type="domain" description="PpiC" evidence="7">
    <location>
        <begin position="168"/>
        <end position="253"/>
    </location>
</feature>
<accession>A0A9D2K624</accession>
<evidence type="ECO:0000313" key="9">
    <source>
        <dbReference type="Proteomes" id="UP000824101"/>
    </source>
</evidence>
<reference evidence="8" key="2">
    <citation type="submission" date="2021-04" db="EMBL/GenBank/DDBJ databases">
        <authorList>
            <person name="Gilroy R."/>
        </authorList>
    </citation>
    <scope>NUCLEOTIDE SEQUENCE</scope>
    <source>
        <strain evidence="8">ChiBcec1-1093</strain>
    </source>
</reference>
<proteinExistence type="predicted"/>
<dbReference type="PANTHER" id="PTHR47245:SF1">
    <property type="entry name" value="FOLDASE PROTEIN PRSA"/>
    <property type="match status" value="1"/>
</dbReference>
<dbReference type="EMBL" id="DXBC01000022">
    <property type="protein sequence ID" value="HIZ78399.1"/>
    <property type="molecule type" value="Genomic_DNA"/>
</dbReference>
<evidence type="ECO:0000256" key="3">
    <source>
        <dbReference type="ARBA" id="ARBA00022729"/>
    </source>
</evidence>
<evidence type="ECO:0000256" key="4">
    <source>
        <dbReference type="ARBA" id="ARBA00023110"/>
    </source>
</evidence>
<protein>
    <recommendedName>
        <fullName evidence="2">peptidylprolyl isomerase</fullName>
        <ecNumber evidence="2">5.2.1.8</ecNumber>
    </recommendedName>
</protein>